<dbReference type="OrthoDB" id="1862401at2759"/>
<keyword evidence="2" id="KW-1185">Reference proteome</keyword>
<evidence type="ECO:0000313" key="1">
    <source>
        <dbReference type="EMBL" id="KAF0928414.1"/>
    </source>
</evidence>
<name>A0A6G1EUV6_9ORYZ</name>
<protein>
    <submittedName>
        <fullName evidence="1">Uncharacterized protein</fullName>
    </submittedName>
</protein>
<organism evidence="1 2">
    <name type="scientific">Oryza meyeriana var. granulata</name>
    <dbReference type="NCBI Taxonomy" id="110450"/>
    <lineage>
        <taxon>Eukaryota</taxon>
        <taxon>Viridiplantae</taxon>
        <taxon>Streptophyta</taxon>
        <taxon>Embryophyta</taxon>
        <taxon>Tracheophyta</taxon>
        <taxon>Spermatophyta</taxon>
        <taxon>Magnoliopsida</taxon>
        <taxon>Liliopsida</taxon>
        <taxon>Poales</taxon>
        <taxon>Poaceae</taxon>
        <taxon>BOP clade</taxon>
        <taxon>Oryzoideae</taxon>
        <taxon>Oryzeae</taxon>
        <taxon>Oryzinae</taxon>
        <taxon>Oryza</taxon>
        <taxon>Oryza meyeriana</taxon>
    </lineage>
</organism>
<proteinExistence type="predicted"/>
<evidence type="ECO:0000313" key="2">
    <source>
        <dbReference type="Proteomes" id="UP000479710"/>
    </source>
</evidence>
<dbReference type="AlphaFoldDB" id="A0A6G1EUV6"/>
<sequence length="99" mass="10236">MSSWVELCCSAGAPSLLPVHRAMASSVRVNLPLPPFAEAHEKTDPSGPKKPLIARTKAAVFTGVPAGMLLAGPPELAAGLLQKAIDERPPSSGGFSQHL</sequence>
<comment type="caution">
    <text evidence="1">The sequence shown here is derived from an EMBL/GenBank/DDBJ whole genome shotgun (WGS) entry which is preliminary data.</text>
</comment>
<reference evidence="1 2" key="1">
    <citation type="submission" date="2019-11" db="EMBL/GenBank/DDBJ databases">
        <title>Whole genome sequence of Oryza granulata.</title>
        <authorList>
            <person name="Li W."/>
        </authorList>
    </citation>
    <scope>NUCLEOTIDE SEQUENCE [LARGE SCALE GENOMIC DNA]</scope>
    <source>
        <strain evidence="2">cv. Menghai</strain>
        <tissue evidence="1">Leaf</tissue>
    </source>
</reference>
<gene>
    <name evidence="1" type="ORF">E2562_003232</name>
</gene>
<dbReference type="Proteomes" id="UP000479710">
    <property type="component" value="Unassembled WGS sequence"/>
</dbReference>
<accession>A0A6G1EUV6</accession>
<dbReference type="EMBL" id="SPHZ02000002">
    <property type="protein sequence ID" value="KAF0928414.1"/>
    <property type="molecule type" value="Genomic_DNA"/>
</dbReference>